<dbReference type="PANTHER" id="PTHR30006:SF2">
    <property type="entry name" value="ABC TRANSPORTER SUBSTRATE-BINDING PROTEIN"/>
    <property type="match status" value="1"/>
</dbReference>
<dbReference type="InterPro" id="IPR001188">
    <property type="entry name" value="Sperm_putr-bd"/>
</dbReference>
<dbReference type="SUPFAM" id="SSF53850">
    <property type="entry name" value="Periplasmic binding protein-like II"/>
    <property type="match status" value="1"/>
</dbReference>
<organism evidence="3 4">
    <name type="scientific">Paenibacillus kribbensis</name>
    <dbReference type="NCBI Taxonomy" id="172713"/>
    <lineage>
        <taxon>Bacteria</taxon>
        <taxon>Bacillati</taxon>
        <taxon>Bacillota</taxon>
        <taxon>Bacilli</taxon>
        <taxon>Bacillales</taxon>
        <taxon>Paenibacillaceae</taxon>
        <taxon>Paenibacillus</taxon>
    </lineage>
</organism>
<dbReference type="AlphaFoldDB" id="A0A222WVL5"/>
<feature type="signal peptide" evidence="2">
    <location>
        <begin position="1"/>
        <end position="19"/>
    </location>
</feature>
<proteinExistence type="predicted"/>
<evidence type="ECO:0000256" key="2">
    <source>
        <dbReference type="SAM" id="SignalP"/>
    </source>
</evidence>
<dbReference type="Proteomes" id="UP000214666">
    <property type="component" value="Chromosome"/>
</dbReference>
<name>A0A222WVL5_9BACL</name>
<gene>
    <name evidence="3" type="ORF">B4V02_00535</name>
</gene>
<dbReference type="GO" id="GO:0030976">
    <property type="term" value="F:thiamine pyrophosphate binding"/>
    <property type="evidence" value="ECO:0007669"/>
    <property type="project" value="TreeGrafter"/>
</dbReference>
<dbReference type="GO" id="GO:0015846">
    <property type="term" value="P:polyamine transport"/>
    <property type="evidence" value="ECO:0007669"/>
    <property type="project" value="InterPro"/>
</dbReference>
<evidence type="ECO:0000313" key="3">
    <source>
        <dbReference type="EMBL" id="ASR49833.1"/>
    </source>
</evidence>
<sequence length="355" mass="38708">MKKKWVWGTVSAVMALTLAACSTGTGTSGAGLAGQDGSSTSKVAIAYNNPPLWANWEAVQAKFMENTGIRVPADNKNSGQAMTAMIAEKNKPVADVAYLGITFGPQAVKEGVAEAYKPEHFDEIPAGLKDPDGKWMAVHYGAIAFIVNKDALGNVPVPRSWADLLKPEYKDKVGFLDPTSAAVGYSVVTAANIAMGGTLDNWDPGIQYLKQLEQNGTIHPKQTATAKVMKGEIPILIDADFNGYMMKYNDQAPIEVVIPKEGSLKVPYIVSLVKNGPNQDNGKKYIDFMLSDEGQQLFAQGYVRPIRAVDIPRETKDKFLPESDYARVQSVNYEQMNKVQTEVNERWKNEVTAGK</sequence>
<dbReference type="Pfam" id="PF13343">
    <property type="entry name" value="SBP_bac_6"/>
    <property type="match status" value="1"/>
</dbReference>
<accession>A0A222WVL5</accession>
<dbReference type="STRING" id="172713.GCA_001705305_03041"/>
<dbReference type="KEGG" id="pkb:B4V02_00535"/>
<dbReference type="PANTHER" id="PTHR30006">
    <property type="entry name" value="THIAMINE-BINDING PERIPLASMIC PROTEIN-RELATED"/>
    <property type="match status" value="1"/>
</dbReference>
<dbReference type="PRINTS" id="PR00909">
    <property type="entry name" value="SPERMDNBNDNG"/>
</dbReference>
<dbReference type="GO" id="GO:0030288">
    <property type="term" value="C:outer membrane-bounded periplasmic space"/>
    <property type="evidence" value="ECO:0007669"/>
    <property type="project" value="TreeGrafter"/>
</dbReference>
<dbReference type="GO" id="GO:0019808">
    <property type="term" value="F:polyamine binding"/>
    <property type="evidence" value="ECO:0007669"/>
    <property type="project" value="InterPro"/>
</dbReference>
<protein>
    <submittedName>
        <fullName evidence="3">ABC transporter substrate-binding protein</fullName>
    </submittedName>
</protein>
<evidence type="ECO:0000313" key="4">
    <source>
        <dbReference type="Proteomes" id="UP000214666"/>
    </source>
</evidence>
<dbReference type="GO" id="GO:0015888">
    <property type="term" value="P:thiamine transport"/>
    <property type="evidence" value="ECO:0007669"/>
    <property type="project" value="TreeGrafter"/>
</dbReference>
<dbReference type="GO" id="GO:0030975">
    <property type="term" value="F:thiamine binding"/>
    <property type="evidence" value="ECO:0007669"/>
    <property type="project" value="TreeGrafter"/>
</dbReference>
<dbReference type="OrthoDB" id="9791045at2"/>
<feature type="chain" id="PRO_5039127854" evidence="2">
    <location>
        <begin position="20"/>
        <end position="355"/>
    </location>
</feature>
<dbReference type="EMBL" id="CP020028">
    <property type="protein sequence ID" value="ASR49833.1"/>
    <property type="molecule type" value="Genomic_DNA"/>
</dbReference>
<dbReference type="PROSITE" id="PS51257">
    <property type="entry name" value="PROKAR_LIPOPROTEIN"/>
    <property type="match status" value="1"/>
</dbReference>
<evidence type="ECO:0000256" key="1">
    <source>
        <dbReference type="ARBA" id="ARBA00022729"/>
    </source>
</evidence>
<reference evidence="3 4" key="1">
    <citation type="submission" date="2017-03" db="EMBL/GenBank/DDBJ databases">
        <title>Complete genome sequence of Paenibacillus Kribbensis producing bioflocculants.</title>
        <authorList>
            <person name="Lee H.-G."/>
            <person name="Oh H.-M."/>
        </authorList>
    </citation>
    <scope>NUCLEOTIDE SEQUENCE [LARGE SCALE GENOMIC DNA]</scope>
    <source>
        <strain evidence="3 4">AM49</strain>
    </source>
</reference>
<keyword evidence="1 2" id="KW-0732">Signal</keyword>
<dbReference type="Gene3D" id="3.40.190.10">
    <property type="entry name" value="Periplasmic binding protein-like II"/>
    <property type="match status" value="2"/>
</dbReference>
<keyword evidence="4" id="KW-1185">Reference proteome</keyword>